<reference evidence="1 2" key="1">
    <citation type="journal article" date="2018" name="Mol. Biol. Evol.">
        <title>Broad Genomic Sampling Reveals a Smut Pathogenic Ancestry of the Fungal Clade Ustilaginomycotina.</title>
        <authorList>
            <person name="Kijpornyongpan T."/>
            <person name="Mondo S.J."/>
            <person name="Barry K."/>
            <person name="Sandor L."/>
            <person name="Lee J."/>
            <person name="Lipzen A."/>
            <person name="Pangilinan J."/>
            <person name="LaButti K."/>
            <person name="Hainaut M."/>
            <person name="Henrissat B."/>
            <person name="Grigoriev I.V."/>
            <person name="Spatafora J.W."/>
            <person name="Aime M.C."/>
        </authorList>
    </citation>
    <scope>NUCLEOTIDE SEQUENCE [LARGE SCALE GENOMIC DNA]</scope>
    <source>
        <strain evidence="1 2">SA 807</strain>
    </source>
</reference>
<name>A0ACD0NWG4_9BASI</name>
<protein>
    <submittedName>
        <fullName evidence="1">RIO1-domain-containing protein</fullName>
    </submittedName>
</protein>
<accession>A0ACD0NWG4</accession>
<evidence type="ECO:0000313" key="2">
    <source>
        <dbReference type="Proteomes" id="UP000245626"/>
    </source>
</evidence>
<organism evidence="1 2">
    <name type="scientific">Violaceomyces palustris</name>
    <dbReference type="NCBI Taxonomy" id="1673888"/>
    <lineage>
        <taxon>Eukaryota</taxon>
        <taxon>Fungi</taxon>
        <taxon>Dikarya</taxon>
        <taxon>Basidiomycota</taxon>
        <taxon>Ustilaginomycotina</taxon>
        <taxon>Ustilaginomycetes</taxon>
        <taxon>Violaceomycetales</taxon>
        <taxon>Violaceomycetaceae</taxon>
        <taxon>Violaceomyces</taxon>
    </lineage>
</organism>
<evidence type="ECO:0000313" key="1">
    <source>
        <dbReference type="EMBL" id="PWN50178.1"/>
    </source>
</evidence>
<sequence>MGTENPEEVGQFDDAADETLPTTSDVTTSRFEPVVPINDEILNSDADESSDEGEGGDQYEEEEEEEDQDDAIGAVEDADWELARGDFTKQFNRSRQLASIVMPSKNAEAGPSGVQGILPAMNRPRRFKVKASANEKSGSDTNNRTMTSPVGGGAQTSSVIASHANKTDAQLAVLSKYASRIRINDFYDPSQAIGGSIDGTVPRKAAGGRDAVRVKDKADRATVEGVLDPRTLVILYKMINRGLLETINGCISTGKEANVYHATSPPPEGSPPGTESGHKAIKIYKTSILVFKDRDRYITGEHRFQHGYSRHNPRKMVRLWAEKEARNLKRLVLAGLRAPRPIELRDHVLVMDFLGDKDGWASPRLKDADPLIQDHQWPQLYRELLASVRSMYHECRLVHADLSEYNILYHEGRLWIIDVSQSVEHDHPRAFDFLRADLSHVDSYFEKRGVQTLGLRRTFEFVVREPSTPSKRKGGRAGLEKSEAEEYEEVNHVDAGSMVVEQGHIDTSSSSTAQDGSGYVRAQGETEEELIESLEHLMKEVAESGARKDRGGQGSNERKDGSSNQGEGRSSNGGEAVEEEEEDEAVFKSSYIPRTLNEVYDPERDVEIVRKGGIKSLIYAGITGMDVVHKDTVKEEEVEEEGNPGGGKANVPRVKASESNGHDEEDQEGEDDEGEEEEDQEEEEGGGEDGDPKPEGWVEKVPRGHRHEDREAKKERKKEVKEEARERRKNKMPKSEKKRRMKKSSHSK</sequence>
<gene>
    <name evidence="1" type="ORF">IE53DRAFT_387543</name>
</gene>
<keyword evidence="2" id="KW-1185">Reference proteome</keyword>
<proteinExistence type="predicted"/>
<dbReference type="EMBL" id="KZ819960">
    <property type="protein sequence ID" value="PWN50178.1"/>
    <property type="molecule type" value="Genomic_DNA"/>
</dbReference>
<dbReference type="Proteomes" id="UP000245626">
    <property type="component" value="Unassembled WGS sequence"/>
</dbReference>